<dbReference type="GO" id="GO:0015627">
    <property type="term" value="C:type II protein secretion system complex"/>
    <property type="evidence" value="ECO:0007669"/>
    <property type="project" value="TreeGrafter"/>
</dbReference>
<proteinExistence type="predicted"/>
<accession>A0A198UKH3</accession>
<dbReference type="eggNOG" id="COG1555">
    <property type="taxonomic scope" value="Bacteria"/>
</dbReference>
<dbReference type="InterPro" id="IPR051675">
    <property type="entry name" value="Endo/Exo/Phosphatase_dom_1"/>
</dbReference>
<dbReference type="PATRIC" id="fig|480.237.peg.1821"/>
<organism evidence="1 2">
    <name type="scientific">Moraxella catarrhalis</name>
    <name type="common">Branhamella catarrhalis</name>
    <dbReference type="NCBI Taxonomy" id="480"/>
    <lineage>
        <taxon>Bacteria</taxon>
        <taxon>Pseudomonadati</taxon>
        <taxon>Pseudomonadota</taxon>
        <taxon>Gammaproteobacteria</taxon>
        <taxon>Moraxellales</taxon>
        <taxon>Moraxellaceae</taxon>
        <taxon>Moraxella</taxon>
    </lineage>
</organism>
<dbReference type="GO" id="GO:0015628">
    <property type="term" value="P:protein secretion by the type II secretion system"/>
    <property type="evidence" value="ECO:0007669"/>
    <property type="project" value="TreeGrafter"/>
</dbReference>
<evidence type="ECO:0000313" key="1">
    <source>
        <dbReference type="EMBL" id="OAU95742.1"/>
    </source>
</evidence>
<protein>
    <submittedName>
        <fullName evidence="1">DNA uptake protein</fullName>
    </submittedName>
</protein>
<dbReference type="EMBL" id="LXHC01000022">
    <property type="protein sequence ID" value="OAU95742.1"/>
    <property type="molecule type" value="Genomic_DNA"/>
</dbReference>
<sequence length="112" mass="12052">MKLNTLSAIALLFGGLLYAGFGYANEAKQCYADANSAYQALISTQKSKPLNINTASQADFVSLVGVGHKTAQAIVDYRHEHGKFDSVQSLMNIKGIGPAILNKNRHRLSVAN</sequence>
<dbReference type="PANTHER" id="PTHR21180">
    <property type="entry name" value="ENDONUCLEASE/EXONUCLEASE/PHOSPHATASE FAMILY DOMAIN-CONTAINING PROTEIN 1"/>
    <property type="match status" value="1"/>
</dbReference>
<dbReference type="AlphaFoldDB" id="A0A198UKH3"/>
<evidence type="ECO:0000313" key="2">
    <source>
        <dbReference type="Proteomes" id="UP000078228"/>
    </source>
</evidence>
<dbReference type="Gene3D" id="1.10.150.280">
    <property type="entry name" value="AF1531-like domain"/>
    <property type="match status" value="1"/>
</dbReference>
<name>A0A198UKH3_MORCA</name>
<keyword evidence="2" id="KW-1185">Reference proteome</keyword>
<comment type="caution">
    <text evidence="1">The sequence shown here is derived from an EMBL/GenBank/DDBJ whole genome shotgun (WGS) entry which is preliminary data.</text>
</comment>
<dbReference type="OrthoDB" id="7510573at2"/>
<dbReference type="Proteomes" id="UP000078228">
    <property type="component" value="Unassembled WGS sequence"/>
</dbReference>
<dbReference type="InterPro" id="IPR004509">
    <property type="entry name" value="Competence_ComEA_HhH"/>
</dbReference>
<gene>
    <name evidence="1" type="ORF">AO384_1348</name>
</gene>
<dbReference type="PANTHER" id="PTHR21180:SF32">
    <property type="entry name" value="ENDONUCLEASE_EXONUCLEASE_PHOSPHATASE FAMILY DOMAIN-CONTAINING PROTEIN 1"/>
    <property type="match status" value="1"/>
</dbReference>
<dbReference type="SUPFAM" id="SSF47781">
    <property type="entry name" value="RuvA domain 2-like"/>
    <property type="match status" value="1"/>
</dbReference>
<dbReference type="RefSeq" id="WP_064611698.1">
    <property type="nucleotide sequence ID" value="NZ_LXHB01000121.1"/>
</dbReference>
<dbReference type="InterPro" id="IPR010994">
    <property type="entry name" value="RuvA_2-like"/>
</dbReference>
<reference evidence="1 2" key="1">
    <citation type="journal article" date="2016" name="Genome Biol. Evol.">
        <title>Comparative Genomic Analyses of the Moraxella catarrhalis Serosensitive and Seroresistant Lineages Demonstrate Their Independent Evolution.</title>
        <authorList>
            <person name="Earl J.P."/>
            <person name="de Vries S.P."/>
            <person name="Ahmed A."/>
            <person name="Powell E."/>
            <person name="Schultz M.P."/>
            <person name="Hermans P.W."/>
            <person name="Hill D.J."/>
            <person name="Zhou Z."/>
            <person name="Constantinidou C.I."/>
            <person name="Hu F.Z."/>
            <person name="Bootsma H.J."/>
            <person name="Ehrlich G.D."/>
        </authorList>
    </citation>
    <scope>NUCLEOTIDE SEQUENCE [LARGE SCALE GENOMIC DNA]</scope>
    <source>
        <strain evidence="1 2">Z7542</strain>
    </source>
</reference>
<dbReference type="NCBIfam" id="TIGR00426">
    <property type="entry name" value="competence protein ComEA helix-hairpin-helix repeat region"/>
    <property type="match status" value="1"/>
</dbReference>
<dbReference type="Pfam" id="PF12836">
    <property type="entry name" value="HHH_3"/>
    <property type="match status" value="1"/>
</dbReference>